<keyword evidence="1" id="KW-1133">Transmembrane helix</keyword>
<feature type="transmembrane region" description="Helical" evidence="1">
    <location>
        <begin position="128"/>
        <end position="148"/>
    </location>
</feature>
<comment type="caution">
    <text evidence="2">The sequence shown here is derived from an EMBL/GenBank/DDBJ whole genome shotgun (WGS) entry which is preliminary data.</text>
</comment>
<evidence type="ECO:0000313" key="3">
    <source>
        <dbReference type="Proteomes" id="UP001415169"/>
    </source>
</evidence>
<feature type="transmembrane region" description="Helical" evidence="1">
    <location>
        <begin position="88"/>
        <end position="108"/>
    </location>
</feature>
<keyword evidence="1" id="KW-0812">Transmembrane</keyword>
<accession>A0ABP7ZLI3</accession>
<feature type="transmembrane region" description="Helical" evidence="1">
    <location>
        <begin position="43"/>
        <end position="62"/>
    </location>
</feature>
<keyword evidence="1" id="KW-0472">Membrane</keyword>
<evidence type="ECO:0000256" key="1">
    <source>
        <dbReference type="SAM" id="Phobius"/>
    </source>
</evidence>
<keyword evidence="3" id="KW-1185">Reference proteome</keyword>
<sequence length="162" mass="17216">MNLHTFAGLPLHILLVHFMVVGGPLTAIAVLLHAFWPAARRRLGVVTPIAGLAILVLTPITVEAGEYLQSVVGTTPALATHVERGEGLLPWSIALFVVAAAEWVWWRFALGPGFDVRLTSGVRWGGTVVVWVAAAVIGVGFLVEIFLIGDSGSRAVWGGLHL</sequence>
<dbReference type="Proteomes" id="UP001415169">
    <property type="component" value="Unassembled WGS sequence"/>
</dbReference>
<reference evidence="2" key="1">
    <citation type="journal article" date="2014" name="Int. J. Syst. Evol. Microbiol.">
        <title>Complete genome of a new Firmicutes species belonging to the dominant human colonic microbiota ('Ruminococcus bicirculans') reveals two chromosomes and a selective capacity to utilize plant glucans.</title>
        <authorList>
            <consortium name="NISC Comparative Sequencing Program"/>
            <person name="Wegmann U."/>
            <person name="Louis P."/>
            <person name="Goesmann A."/>
            <person name="Henrissat B."/>
            <person name="Duncan S.H."/>
            <person name="Flint H.J."/>
        </authorList>
    </citation>
    <scope>NUCLEOTIDE SEQUENCE</scope>
    <source>
        <strain evidence="2">JCM 17590</strain>
    </source>
</reference>
<gene>
    <name evidence="2" type="ORF">GCM10022286_23040</name>
</gene>
<proteinExistence type="predicted"/>
<dbReference type="RefSeq" id="WP_344791928.1">
    <property type="nucleotide sequence ID" value="NZ_BAABBV010000001.1"/>
</dbReference>
<dbReference type="EMBL" id="BAABBV010000001">
    <property type="protein sequence ID" value="GAA4163101.1"/>
    <property type="molecule type" value="Genomic_DNA"/>
</dbReference>
<organism evidence="2 3">
    <name type="scientific">Gryllotalpicola daejeonensis</name>
    <dbReference type="NCBI Taxonomy" id="993087"/>
    <lineage>
        <taxon>Bacteria</taxon>
        <taxon>Bacillati</taxon>
        <taxon>Actinomycetota</taxon>
        <taxon>Actinomycetes</taxon>
        <taxon>Micrococcales</taxon>
        <taxon>Microbacteriaceae</taxon>
        <taxon>Gryllotalpicola</taxon>
    </lineage>
</organism>
<feature type="transmembrane region" description="Helical" evidence="1">
    <location>
        <begin position="12"/>
        <end position="36"/>
    </location>
</feature>
<name>A0ABP7ZLI3_9MICO</name>
<reference evidence="2" key="2">
    <citation type="submission" date="2023-12" db="EMBL/GenBank/DDBJ databases">
        <authorList>
            <person name="Sun Q."/>
            <person name="Inoue M."/>
        </authorList>
    </citation>
    <scope>NUCLEOTIDE SEQUENCE</scope>
    <source>
        <strain evidence="2">JCM 17590</strain>
    </source>
</reference>
<protein>
    <submittedName>
        <fullName evidence="2">Uncharacterized protein</fullName>
    </submittedName>
</protein>
<evidence type="ECO:0000313" key="2">
    <source>
        <dbReference type="EMBL" id="GAA4163101.1"/>
    </source>
</evidence>